<dbReference type="Gene3D" id="3.30.559.10">
    <property type="entry name" value="Chloramphenicol acetyltransferase-like domain"/>
    <property type="match status" value="1"/>
</dbReference>
<dbReference type="Pfam" id="PF21089">
    <property type="entry name" value="PKS_DH_N"/>
    <property type="match status" value="1"/>
</dbReference>
<proteinExistence type="predicted"/>
<dbReference type="Gene3D" id="1.10.1240.100">
    <property type="match status" value="1"/>
</dbReference>
<dbReference type="Gene3D" id="3.40.47.10">
    <property type="match status" value="1"/>
</dbReference>
<dbReference type="PROSITE" id="PS52004">
    <property type="entry name" value="KS3_2"/>
    <property type="match status" value="1"/>
</dbReference>
<sequence>MSATQEARSIVDVIRNLLAEALGVEAAQIGAQRTFFELGLTSRIGVIWMARINKVYGLSMPAVRAYNYPTLEKLAGRIQEELAARAAGATAAGKVPAMFGKRGNAGGRSQGVGVQPAENSMAVHHGRDTRPANASSARRAITFAKSSGRGTVRGDTAIAIVGMSGCFPRARNKVEFWQAIVEGRDCVSRVSRPYWKMGSVYSPTPQPRRTYSEWLGAVDDIDRFDPLFFNISPADADRMDPQQRLLLQEAWRCLEDAGLRVDTLAGRRCGVFIGCGTYGQSQNGQDLSAAGFLGASPSILAARIAYLLDLRGPCITLDTACSASLVAIAQACDSLMLGDSDLALAGGVSILADPSIHIMASQAGMLSPQGRCFSFDQRANGFVPGEGVGVVALKRLDDALRDGDHIYGKVIGWGINQDGKTNGITAPSQASQCELQQMVFRKFGIDPRSIGLMEAHGSGTKLGDPIEVEALVDAFRSFTDATGYCALGSVKSNVGHLLAAAGVAGFFKALLALKHQTLPPSIHFETLNEHIKLDGSPFFINTTARPWLADAFCSRRAAVSSFGFSGTNAYVVLEEHEAAPRAEQSAQPPAREVIVLSAHDDERLRVYAQALADAIRRPGYGGEPLRIDDIAHTLQVGRATLDARLAIISGSIQELAASLAAFIAGRNDDPTVFHGRVANGDDTLIDTNDIPTIVERWIAGGQLDRLAQCWVKYGFDWRGHQTWRARIARRIDLPTYPFEPRLCEMPVFGLASQRIAQDAVSPLVHTNISTFDQVAFSSTFDGTEFFFDDHVIVERKTLPGVAYLEIACIAGCIATGKRVSALRNVVWLRPFQIDSTSATLVIRVKRNGKRMTFEIVERALQQERLCAQGELAFDDAGTRGFVALDERLLHATFVGGPDDCYARFDAQGFAYGPAFRGIRALYQSGADLIARIEYQHDARMRYERGGDVLSDHYTLLDGFVLHPGLLDSAFQPCIRFCEARHPTRTFIPYALSDITVFDSLPARFYSIATLKHIDDENAHFSIEMVDDTGVPLVRIDDLMLRPVNAVRPAYAPEHPIHLYRMDWTDAASYVGAATRERARKDARRLVFLPAGFAMTGNAREQDIVVCPGQGFGVLGERRYEIDPRSAADYAQLWEAVVRPMQPLEIVHAWALADEPSPHDEAAAVERTADRLGRSLYSLTYLAQQLVRHRALKQSALLCVHRCAGGYAAPAHLAVSGLLRSFAVEQPDLLIRSVGYESTNAHTLTLDSLVQRELAIPHLQGEAIEIRYAGDQRLALTARHMADAGLEHDASGAPKALGVGGGVQMTARLRKSGVYLISGGAGGLGLMLAEALVRRYDARVVLTGRTVFEALAAPVRERICALGDAHAHYIVADVTHEQSVAMLVDAARARFQRLHGVFHCAGAMANAAVTDKTADAIARIVEPKILGAILLDRATCDDALDLFVVYSSIASVMRFAGQTDYGYANRFLDGFATHRQALVRKGLRNGRTLSVVWSLWRDGGMTLDDAKVQLLERLHGLVPLDASSGLNALEACLVDNANVSADHVVVVRGRADEIEANWPECVTREHQDAPPAPRAKPTCAGTLADQVLAELATLLKLEASNIDPDKNLMQYGLDSISAMVLINKVNDAFYISVQPAALLRHPTLNEFVAHLQAEHWAECGDADAPNASVASLAAESVVEHDGDVALDVRQADVAVQERGDADAKFAYPDPYLAPIVTPSEGLAAVYPWPMTRGQHALWFLHQLNGANSAYHIAVTFRLRSPLDMAAFEHSYAELLRRHPALRANFRNKEGHAEQLVRETIEPDLRRVDCAGMSTDAILEAMQDAHRCAFDLTRDALSRVRVFVRNESDAFVLWTVHHLVSDAWSQWVLLDELLARYAARRRGEALELAPLKHTFADFANDEARFLASDAGRRQIEFWQRQLGGQIPVLNLPTDYPRPRVQTFNGASVPVVCDTSMSDALRQLARQQAVTPFAVLLGAYQCLLGRYSGERSIWVGSPVSGRIDEQYADLVGYFINSIVLTADLGANLAFSEFIQQQQRIVVDALEHQRVPFSRLVELLNPSREGGRTPLFQAEFVYQKAHKTGELIRILSPEAGVAIEYEGLQLESVPFAQQEGQTDICLEMTQIDERFVGSFKFNSDLFAPATMRSIRDGFMTLLAAAVAHPDTPIHALPIGMLKGRVSGLTHLEGPRGPSVRSTVMELIEQQAAETPDAQAVIDGHTAWTYRMLNERANRIAHHLRARGLAPGGRVALCMRRSADVVATLLAVMKAGGTYVPMDAAFPVERLQLMLDDAAPALVVTDHEATLPNSLTLGGAALVDLDAQSDEISLCPATPVSVTVPLDSIAYVIYTSGSTGRPKGVQIPHSALTNFLLSMRDKPGMSARDRLLAVTTISFDIAGLELYLPLVSGAVVVLASRDDAMDGLALQRRLAEHRITMMQATPTTWQMLVESGWQGAPGFTILCGGEPLPRVLAQRLSRCGARVWNLYGPTETTIWSCIGLVVDDGEQAVEPIGEPIRNTSLHIVDDALQPVSAGTIGELCIGGDGVATGYLNRPELNVQKFVQTRWGRLYRTGDLVRLTHDGKLEFHGRTDHQLKIRGFRVEAAEIEHLIRSDERIADCVVTVWNRSAESGVEGILTAYLVMKQRTSWTDAIKAQLRERIGHALPAYMVPSVFVVLDVFPLTPNNKVDRKALPQPDAVSPSNALSVQFTHASHAQPAGRDGTVENDARIEKLWCEVLQLDNAPADSHFFVSGGTSFSASRLMYLLRRDLAITVPVSLLFEHPTLADFSRQVRVLMPAVPPAADANDPLLEILERVRHGHLSVDHATRLIDEIQ</sequence>
<dbReference type="Gene3D" id="2.30.38.10">
    <property type="entry name" value="Luciferase, Domain 3"/>
    <property type="match status" value="1"/>
</dbReference>
<comment type="function">
    <text evidence="8">Involved in production of the polyketide antibiotic thailandamide.</text>
</comment>
<dbReference type="CDD" id="cd00833">
    <property type="entry name" value="PKS"/>
    <property type="match status" value="1"/>
</dbReference>
<dbReference type="InterPro" id="IPR014031">
    <property type="entry name" value="Ketoacyl_synth_C"/>
</dbReference>
<dbReference type="GO" id="GO:0031177">
    <property type="term" value="F:phosphopantetheine binding"/>
    <property type="evidence" value="ECO:0007669"/>
    <property type="project" value="InterPro"/>
</dbReference>
<name>A0A6G6CWV2_9BURK</name>
<dbReference type="Gene3D" id="3.30.559.30">
    <property type="entry name" value="Nonribosomal peptide synthetase, condensation domain"/>
    <property type="match status" value="1"/>
</dbReference>
<evidence type="ECO:0000256" key="2">
    <source>
        <dbReference type="ARBA" id="ARBA00004792"/>
    </source>
</evidence>
<dbReference type="Pfam" id="PF21394">
    <property type="entry name" value="Beta-ketacyl_N"/>
    <property type="match status" value="1"/>
</dbReference>
<dbReference type="InterPro" id="IPR009081">
    <property type="entry name" value="PP-bd_ACP"/>
</dbReference>
<dbReference type="SUPFAM" id="SSF56801">
    <property type="entry name" value="Acetyl-CoA synthetase-like"/>
    <property type="match status" value="1"/>
</dbReference>
<dbReference type="InterPro" id="IPR049552">
    <property type="entry name" value="PKS_DH_N"/>
</dbReference>
<dbReference type="SUPFAM" id="SSF51735">
    <property type="entry name" value="NAD(P)-binding Rossmann-fold domains"/>
    <property type="match status" value="2"/>
</dbReference>
<dbReference type="InterPro" id="IPR016039">
    <property type="entry name" value="Thiolase-like"/>
</dbReference>
<dbReference type="SUPFAM" id="SSF47336">
    <property type="entry name" value="ACP-like"/>
    <property type="match status" value="3"/>
</dbReference>
<dbReference type="Pfam" id="PF02801">
    <property type="entry name" value="Ketoacyl-synt_C"/>
    <property type="match status" value="1"/>
</dbReference>
<dbReference type="Pfam" id="PF14765">
    <property type="entry name" value="PS-DH"/>
    <property type="match status" value="1"/>
</dbReference>
<dbReference type="PANTHER" id="PTHR43775:SF37">
    <property type="entry name" value="SI:DKEY-61P9.11"/>
    <property type="match status" value="1"/>
</dbReference>
<evidence type="ECO:0000256" key="1">
    <source>
        <dbReference type="ARBA" id="ARBA00004496"/>
    </source>
</evidence>
<dbReference type="FunFam" id="3.40.47.10:FF:000019">
    <property type="entry name" value="Polyketide synthase type I"/>
    <property type="match status" value="1"/>
</dbReference>
<dbReference type="InterPro" id="IPR023213">
    <property type="entry name" value="CAT-like_dom_sf"/>
</dbReference>
<evidence type="ECO:0000256" key="9">
    <source>
        <dbReference type="PROSITE-ProRule" id="PRU01363"/>
    </source>
</evidence>
<dbReference type="InterPro" id="IPR054514">
    <property type="entry name" value="RhiE-like_linker"/>
</dbReference>
<evidence type="ECO:0000256" key="4">
    <source>
        <dbReference type="ARBA" id="ARBA00022490"/>
    </source>
</evidence>
<evidence type="ECO:0000256" key="8">
    <source>
        <dbReference type="ARBA" id="ARBA00054155"/>
    </source>
</evidence>
<dbReference type="InterPro" id="IPR042104">
    <property type="entry name" value="PKS_dehydratase_sf"/>
</dbReference>
<dbReference type="PROSITE" id="PS00455">
    <property type="entry name" value="AMP_BINDING"/>
    <property type="match status" value="1"/>
</dbReference>
<protein>
    <submittedName>
        <fullName evidence="14">Polyketide synthase NecE</fullName>
    </submittedName>
</protein>
<feature type="region of interest" description="N-terminal hotdog fold" evidence="9">
    <location>
        <begin position="761"/>
        <end position="878"/>
    </location>
</feature>
<dbReference type="SMART" id="SM00825">
    <property type="entry name" value="PKS_KS"/>
    <property type="match status" value="1"/>
</dbReference>
<dbReference type="Gene3D" id="3.40.50.980">
    <property type="match status" value="2"/>
</dbReference>
<dbReference type="Pfam" id="PF22336">
    <property type="entry name" value="RhiE-like_linker"/>
    <property type="match status" value="1"/>
</dbReference>
<dbReference type="Gene3D" id="3.30.300.30">
    <property type="match status" value="1"/>
</dbReference>
<dbReference type="SUPFAM" id="SSF53901">
    <property type="entry name" value="Thiolase-like"/>
    <property type="match status" value="1"/>
</dbReference>
<keyword evidence="6" id="KW-0808">Transferase</keyword>
<keyword evidence="7" id="KW-0677">Repeat</keyword>
<dbReference type="InterPro" id="IPR020806">
    <property type="entry name" value="PKS_PP-bd"/>
</dbReference>
<gene>
    <name evidence="14" type="primary">necE</name>
</gene>
<dbReference type="InterPro" id="IPR045851">
    <property type="entry name" value="AMP-bd_C_sf"/>
</dbReference>
<dbReference type="Pfam" id="PF00501">
    <property type="entry name" value="AMP-binding"/>
    <property type="match status" value="1"/>
</dbReference>
<feature type="domain" description="PKS/mFAS DH" evidence="13">
    <location>
        <begin position="761"/>
        <end position="1049"/>
    </location>
</feature>
<feature type="region of interest" description="C-terminal hotdog fold" evidence="9">
    <location>
        <begin position="892"/>
        <end position="1049"/>
    </location>
</feature>
<evidence type="ECO:0000259" key="11">
    <source>
        <dbReference type="PROSITE" id="PS50075"/>
    </source>
</evidence>
<dbReference type="PROSITE" id="PS50075">
    <property type="entry name" value="CARRIER"/>
    <property type="match status" value="3"/>
</dbReference>
<accession>A0A6G6CWV2</accession>
<evidence type="ECO:0000256" key="7">
    <source>
        <dbReference type="ARBA" id="ARBA00022737"/>
    </source>
</evidence>
<dbReference type="InterPro" id="IPR014030">
    <property type="entry name" value="Ketoacyl_synth_N"/>
</dbReference>
<dbReference type="InterPro" id="IPR049490">
    <property type="entry name" value="C883_1060-like_KR_N"/>
</dbReference>
<dbReference type="InterPro" id="IPR018201">
    <property type="entry name" value="Ketoacyl_synth_AS"/>
</dbReference>
<keyword evidence="3" id="KW-0596">Phosphopantetheine</keyword>
<dbReference type="SMART" id="SM00822">
    <property type="entry name" value="PKS_KR"/>
    <property type="match status" value="1"/>
</dbReference>
<dbReference type="PANTHER" id="PTHR43775">
    <property type="entry name" value="FATTY ACID SYNTHASE"/>
    <property type="match status" value="1"/>
</dbReference>
<dbReference type="SMART" id="SM00826">
    <property type="entry name" value="PKS_DH"/>
    <property type="match status" value="1"/>
</dbReference>
<feature type="domain" description="Carrier" evidence="11">
    <location>
        <begin position="2715"/>
        <end position="2790"/>
    </location>
</feature>
<evidence type="ECO:0000256" key="5">
    <source>
        <dbReference type="ARBA" id="ARBA00022553"/>
    </source>
</evidence>
<evidence type="ECO:0000259" key="12">
    <source>
        <dbReference type="PROSITE" id="PS52004"/>
    </source>
</evidence>
<evidence type="ECO:0000313" key="14">
    <source>
        <dbReference type="EMBL" id="QIE07364.1"/>
    </source>
</evidence>
<dbReference type="InterPro" id="IPR020807">
    <property type="entry name" value="PKS_DH"/>
</dbReference>
<feature type="active site" description="Proton donor; for dehydratase activity" evidence="9">
    <location>
        <position position="967"/>
    </location>
</feature>
<dbReference type="Gene3D" id="3.40.50.720">
    <property type="entry name" value="NAD(P)-binding Rossmann-like Domain"/>
    <property type="match status" value="1"/>
</dbReference>
<reference evidence="14" key="1">
    <citation type="journal article" date="2020" name="Angew. Chem. Int. Ed. Engl.">
        <title>Mining Symbionts of Spider-Transmitted Fungus Illuminates Uncharted Biosynthetic Pathways to Cytotoxic Benzolactones.</title>
        <authorList>
            <person name="Niehs S.P."/>
            <person name="Dose B."/>
            <person name="Richter S."/>
            <person name="Pidot S.J."/>
            <person name="Dahse H.-M."/>
            <person name="Stinear T.P."/>
            <person name="Hertweck C."/>
        </authorList>
    </citation>
    <scope>NUCLEOTIDE SEQUENCE</scope>
    <source>
        <strain evidence="14">B8</strain>
    </source>
</reference>
<keyword evidence="4" id="KW-0963">Cytoplasm</keyword>
<evidence type="ECO:0000259" key="13">
    <source>
        <dbReference type="PROSITE" id="PS52019"/>
    </source>
</evidence>
<dbReference type="Pfam" id="PF08659">
    <property type="entry name" value="KR"/>
    <property type="match status" value="1"/>
</dbReference>
<evidence type="ECO:0000256" key="10">
    <source>
        <dbReference type="SAM" id="MobiDB-lite"/>
    </source>
</evidence>
<dbReference type="Pfam" id="PF00550">
    <property type="entry name" value="PP-binding"/>
    <property type="match status" value="3"/>
</dbReference>
<dbReference type="InterPro" id="IPR010071">
    <property type="entry name" value="AA_adenyl_dom"/>
</dbReference>
<dbReference type="Pfam" id="PF00109">
    <property type="entry name" value="ketoacyl-synt"/>
    <property type="match status" value="1"/>
</dbReference>
<comment type="subcellular location">
    <subcellularLocation>
        <location evidence="1">Cytoplasm</location>
    </subcellularLocation>
</comment>
<feature type="active site" description="Proton acceptor; for dehydratase activity" evidence="9">
    <location>
        <position position="790"/>
    </location>
</feature>
<dbReference type="CDD" id="cd12116">
    <property type="entry name" value="A_NRPS_Ta1_like"/>
    <property type="match status" value="1"/>
</dbReference>
<dbReference type="InterPro" id="IPR036291">
    <property type="entry name" value="NAD(P)-bd_dom_sf"/>
</dbReference>
<dbReference type="FunFam" id="3.40.50.12780:FF:000012">
    <property type="entry name" value="Non-ribosomal peptide synthetase"/>
    <property type="match status" value="1"/>
</dbReference>
<feature type="region of interest" description="Disordered" evidence="10">
    <location>
        <begin position="106"/>
        <end position="136"/>
    </location>
</feature>
<evidence type="ECO:0000256" key="3">
    <source>
        <dbReference type="ARBA" id="ARBA00022450"/>
    </source>
</evidence>
<dbReference type="InterPro" id="IPR001242">
    <property type="entry name" value="Condensation_dom"/>
</dbReference>
<keyword evidence="5" id="KW-0597">Phosphoprotein</keyword>
<dbReference type="FunFam" id="3.40.50.980:FF:000001">
    <property type="entry name" value="Non-ribosomal peptide synthetase"/>
    <property type="match status" value="1"/>
</dbReference>
<dbReference type="Pfam" id="PF00668">
    <property type="entry name" value="Condensation"/>
    <property type="match status" value="1"/>
</dbReference>
<dbReference type="Gene3D" id="3.10.129.110">
    <property type="entry name" value="Polyketide synthase dehydratase"/>
    <property type="match status" value="1"/>
</dbReference>
<dbReference type="InterPro" id="IPR036736">
    <property type="entry name" value="ACP-like_sf"/>
</dbReference>
<dbReference type="CDD" id="cd08953">
    <property type="entry name" value="KR_2_SDR_x"/>
    <property type="match status" value="1"/>
</dbReference>
<dbReference type="Gene3D" id="1.10.1200.10">
    <property type="entry name" value="ACP-like"/>
    <property type="match status" value="3"/>
</dbReference>
<organism evidence="14">
    <name type="scientific">Burkholderia sp. B8(2020)</name>
    <dbReference type="NCBI Taxonomy" id="2713619"/>
    <lineage>
        <taxon>Bacteria</taxon>
        <taxon>Pseudomonadati</taxon>
        <taxon>Pseudomonadota</taxon>
        <taxon>Betaproteobacteria</taxon>
        <taxon>Burkholderiales</taxon>
        <taxon>Burkholderiaceae</taxon>
        <taxon>Burkholderia</taxon>
    </lineage>
</organism>
<dbReference type="SMART" id="SM01294">
    <property type="entry name" value="PKS_PP_betabranch"/>
    <property type="match status" value="2"/>
</dbReference>
<dbReference type="PROSITE" id="PS52019">
    <property type="entry name" value="PKS_MFAS_DH"/>
    <property type="match status" value="1"/>
</dbReference>
<comment type="pathway">
    <text evidence="2">Antibiotic biosynthesis.</text>
</comment>
<dbReference type="GO" id="GO:0071770">
    <property type="term" value="P:DIM/DIP cell wall layer assembly"/>
    <property type="evidence" value="ECO:0007669"/>
    <property type="project" value="TreeGrafter"/>
</dbReference>
<dbReference type="InterPro" id="IPR000873">
    <property type="entry name" value="AMP-dep_synth/lig_dom"/>
</dbReference>
<dbReference type="InterPro" id="IPR050091">
    <property type="entry name" value="PKS_NRPS_Biosynth_Enz"/>
</dbReference>
<dbReference type="NCBIfam" id="TIGR01733">
    <property type="entry name" value="AA-adenyl-dom"/>
    <property type="match status" value="1"/>
</dbReference>
<dbReference type="CDD" id="cd19531">
    <property type="entry name" value="LCL_NRPS-like"/>
    <property type="match status" value="1"/>
</dbReference>
<dbReference type="PROSITE" id="PS00606">
    <property type="entry name" value="KS3_1"/>
    <property type="match status" value="1"/>
</dbReference>
<feature type="domain" description="Carrier" evidence="11">
    <location>
        <begin position="1577"/>
        <end position="1654"/>
    </location>
</feature>
<dbReference type="EMBL" id="MN734804">
    <property type="protein sequence ID" value="QIE07364.1"/>
    <property type="molecule type" value="Genomic_DNA"/>
</dbReference>
<feature type="domain" description="Ketosynthase family 3 (KS3)" evidence="12">
    <location>
        <begin position="155"/>
        <end position="575"/>
    </location>
</feature>
<dbReference type="InterPro" id="IPR049900">
    <property type="entry name" value="PKS_mFAS_DH"/>
</dbReference>
<dbReference type="InterPro" id="IPR049551">
    <property type="entry name" value="PKS_DH_C"/>
</dbReference>
<dbReference type="InterPro" id="IPR020841">
    <property type="entry name" value="PKS_Beta-ketoAc_synthase_dom"/>
</dbReference>
<dbReference type="SUPFAM" id="SSF52777">
    <property type="entry name" value="CoA-dependent acyltransferases"/>
    <property type="match status" value="2"/>
</dbReference>
<dbReference type="GO" id="GO:0005737">
    <property type="term" value="C:cytoplasm"/>
    <property type="evidence" value="ECO:0007669"/>
    <property type="project" value="UniProtKB-SubCell"/>
</dbReference>
<dbReference type="GO" id="GO:0004312">
    <property type="term" value="F:fatty acid synthase activity"/>
    <property type="evidence" value="ECO:0007669"/>
    <property type="project" value="TreeGrafter"/>
</dbReference>
<evidence type="ECO:0000256" key="6">
    <source>
        <dbReference type="ARBA" id="ARBA00022679"/>
    </source>
</evidence>
<dbReference type="SMART" id="SM00823">
    <property type="entry name" value="PKS_PP"/>
    <property type="match status" value="3"/>
</dbReference>
<dbReference type="GO" id="GO:0004315">
    <property type="term" value="F:3-oxoacyl-[acyl-carrier-protein] synthase activity"/>
    <property type="evidence" value="ECO:0007669"/>
    <property type="project" value="InterPro"/>
</dbReference>
<dbReference type="InterPro" id="IPR020845">
    <property type="entry name" value="AMP-binding_CS"/>
</dbReference>
<feature type="domain" description="Carrier" evidence="11">
    <location>
        <begin position="5"/>
        <end position="82"/>
    </location>
</feature>
<dbReference type="InterPro" id="IPR057326">
    <property type="entry name" value="KR_dom"/>
</dbReference>
<dbReference type="GO" id="GO:0005886">
    <property type="term" value="C:plasma membrane"/>
    <property type="evidence" value="ECO:0007669"/>
    <property type="project" value="TreeGrafter"/>
</dbReference>
<dbReference type="InterPro" id="IPR013968">
    <property type="entry name" value="PKS_KR"/>
</dbReference>
<dbReference type="GO" id="GO:0006633">
    <property type="term" value="P:fatty acid biosynthetic process"/>
    <property type="evidence" value="ECO:0007669"/>
    <property type="project" value="InterPro"/>
</dbReference>